<feature type="compositionally biased region" description="Polar residues" evidence="8">
    <location>
        <begin position="758"/>
        <end position="773"/>
    </location>
</feature>
<evidence type="ECO:0000256" key="3">
    <source>
        <dbReference type="ARBA" id="ARBA00012759"/>
    </source>
</evidence>
<keyword evidence="4" id="KW-0645">Protease</keyword>
<evidence type="ECO:0000256" key="1">
    <source>
        <dbReference type="ARBA" id="ARBA00000707"/>
    </source>
</evidence>
<feature type="compositionally biased region" description="Polar residues" evidence="8">
    <location>
        <begin position="719"/>
        <end position="729"/>
    </location>
</feature>
<sequence length="870" mass="96346">MSAKYGGEIMEGMSRFLSRRGKRSAGEKRKSLNNIEEVSGVLSPSASPRGHGRMLRRVSTFIFNGASDEHDETPPSKRCSASTVYGLLPKSARDVRYADAQQQPSPQVPSDLYNIFHAEDDKKQDKDKEEEKKKVKALSQRLAAYGINTLKEPQITYALRSRITNGDLKEALELLVIFEDSVDGILREYNPNTKLLGAENRCAVTCYLDSLLFAMFARLDCFEAMLFDTFADTPRRRLATILRLWVNLLRAGKLITVDITKHLQEALAQCGWEEAAQLCQQDASEAFTFITGQLELPLLTLKMDIYHTGKEDIADDHRFVNERLLEVAIPEDNPHSDEPIKLEECLEIYFNNRIEVRRHLERRNTLQSVQENEAGQGSSEKSNVVHVETVEVASGSDSPAAPTYSSASSIPKSPDKPINTRHRTESIFSERHTEGEPLDRKTPDGPGRPRAASLAKKEITMPAWQFFSLIPWYTDNAPANDAQVAAHFAAKRPILGICLKRYSMLPNGQPIRRGTFIDIPLEIALPHFISDDRMKEEGPLFGNFQLVLQSVVCHRGASVDSGHYISLVRGQTPTAAGSRDGPEKYRPDNDDEHTPWMRFDDLARERVTHVDINQALKEETPYLLFYQVCPIDEELARGDPPSYEEANSEATTADDTLLAEKGELAIDTSDWEPSRPSLELAENQVLSTSQEIPGSNDSARGRSSFNSTRRNSIAFDENSLASRNPTGPSTPADESKTSFLSSRRGSKANKKSGSKSRPTSQSGEGRLSITMSRLTGRKSRDKLSETLPLGGSDAGTGEDEGDPANPLVLVEAPTNTGAPQKSATVGFGRSKKDKKIRRSSSVPLADELAKTGEAKGKAKKKPPERECAVM</sequence>
<dbReference type="SUPFAM" id="SSF54001">
    <property type="entry name" value="Cysteine proteinases"/>
    <property type="match status" value="1"/>
</dbReference>
<keyword evidence="6 10" id="KW-0378">Hydrolase</keyword>
<comment type="caution">
    <text evidence="10">The sequence shown here is derived from an EMBL/GenBank/DDBJ whole genome shotgun (WGS) entry which is preliminary data.</text>
</comment>
<dbReference type="Pfam" id="PF00443">
    <property type="entry name" value="UCH"/>
    <property type="match status" value="1"/>
</dbReference>
<dbReference type="GO" id="GO:0005634">
    <property type="term" value="C:nucleus"/>
    <property type="evidence" value="ECO:0007669"/>
    <property type="project" value="UniProtKB-SubCell"/>
</dbReference>
<feature type="domain" description="USP" evidence="9">
    <location>
        <begin position="196"/>
        <end position="629"/>
    </location>
</feature>
<feature type="compositionally biased region" description="Polar residues" evidence="8">
    <location>
        <begin position="813"/>
        <end position="823"/>
    </location>
</feature>
<name>A0A8H4N4V3_9PEZI</name>
<evidence type="ECO:0000313" key="10">
    <source>
        <dbReference type="EMBL" id="KAF4303042.1"/>
    </source>
</evidence>
<dbReference type="Gene3D" id="3.90.70.10">
    <property type="entry name" value="Cysteine proteinases"/>
    <property type="match status" value="2"/>
</dbReference>
<feature type="region of interest" description="Disordered" evidence="8">
    <location>
        <begin position="636"/>
        <end position="656"/>
    </location>
</feature>
<dbReference type="GO" id="GO:0004843">
    <property type="term" value="F:cysteine-type deubiquitinase activity"/>
    <property type="evidence" value="ECO:0007669"/>
    <property type="project" value="UniProtKB-EC"/>
</dbReference>
<reference evidence="10" key="1">
    <citation type="submission" date="2020-04" db="EMBL/GenBank/DDBJ databases">
        <title>Genome Assembly and Annotation of Botryosphaeria dothidea sdau 11-99, a Latent Pathogen of Apple Fruit Ring Rot in China.</title>
        <authorList>
            <person name="Yu C."/>
            <person name="Diao Y."/>
            <person name="Lu Q."/>
            <person name="Zhao J."/>
            <person name="Cui S."/>
            <person name="Peng C."/>
            <person name="He B."/>
            <person name="Liu H."/>
        </authorList>
    </citation>
    <scope>NUCLEOTIDE SEQUENCE [LARGE SCALE GENOMIC DNA]</scope>
    <source>
        <strain evidence="10">Sdau11-99</strain>
    </source>
</reference>
<dbReference type="PROSITE" id="PS50235">
    <property type="entry name" value="USP_3"/>
    <property type="match status" value="1"/>
</dbReference>
<dbReference type="InterPro" id="IPR050164">
    <property type="entry name" value="Peptidase_C19"/>
</dbReference>
<dbReference type="PANTHER" id="PTHR24006">
    <property type="entry name" value="UBIQUITIN CARBOXYL-TERMINAL HYDROLASE"/>
    <property type="match status" value="1"/>
</dbReference>
<keyword evidence="7" id="KW-0788">Thiol protease</keyword>
<keyword evidence="11" id="KW-1185">Reference proteome</keyword>
<organism evidence="10 11">
    <name type="scientific">Botryosphaeria dothidea</name>
    <dbReference type="NCBI Taxonomy" id="55169"/>
    <lineage>
        <taxon>Eukaryota</taxon>
        <taxon>Fungi</taxon>
        <taxon>Dikarya</taxon>
        <taxon>Ascomycota</taxon>
        <taxon>Pezizomycotina</taxon>
        <taxon>Dothideomycetes</taxon>
        <taxon>Dothideomycetes incertae sedis</taxon>
        <taxon>Botryosphaeriales</taxon>
        <taxon>Botryosphaeriaceae</taxon>
        <taxon>Botryosphaeria</taxon>
    </lineage>
</organism>
<evidence type="ECO:0000256" key="8">
    <source>
        <dbReference type="SAM" id="MobiDB-lite"/>
    </source>
</evidence>
<feature type="compositionally biased region" description="Basic residues" evidence="8">
    <location>
        <begin position="744"/>
        <end position="754"/>
    </location>
</feature>
<feature type="region of interest" description="Disordered" evidence="8">
    <location>
        <begin position="392"/>
        <end position="454"/>
    </location>
</feature>
<dbReference type="OrthoDB" id="6287070at2759"/>
<dbReference type="EC" id="3.4.19.12" evidence="3"/>
<comment type="catalytic activity">
    <reaction evidence="1">
        <text>Thiol-dependent hydrolysis of ester, thioester, amide, peptide and isopeptide bonds formed by the C-terminal Gly of ubiquitin (a 76-residue protein attached to proteins as an intracellular targeting signal).</text>
        <dbReference type="EC" id="3.4.19.12"/>
    </reaction>
</comment>
<protein>
    <recommendedName>
        <fullName evidence="3">ubiquitinyl hydrolase 1</fullName>
        <ecNumber evidence="3">3.4.19.12</ecNumber>
    </recommendedName>
</protein>
<proteinExistence type="inferred from homology"/>
<evidence type="ECO:0000256" key="7">
    <source>
        <dbReference type="ARBA" id="ARBA00022807"/>
    </source>
</evidence>
<evidence type="ECO:0000256" key="2">
    <source>
        <dbReference type="ARBA" id="ARBA00009085"/>
    </source>
</evidence>
<feature type="compositionally biased region" description="Basic and acidic residues" evidence="8">
    <location>
        <begin position="422"/>
        <end position="443"/>
    </location>
</feature>
<dbReference type="PANTHER" id="PTHR24006:SF722">
    <property type="entry name" value="UBIQUITIN CARBOXYL-TERMINAL HYDROLASE 48"/>
    <property type="match status" value="1"/>
</dbReference>
<feature type="compositionally biased region" description="Basic and acidic residues" evidence="8">
    <location>
        <begin position="847"/>
        <end position="870"/>
    </location>
</feature>
<evidence type="ECO:0000259" key="9">
    <source>
        <dbReference type="PROSITE" id="PS50235"/>
    </source>
</evidence>
<comment type="similarity">
    <text evidence="2">Belongs to the peptidase C19 family.</text>
</comment>
<feature type="compositionally biased region" description="Polar residues" evidence="8">
    <location>
        <begin position="684"/>
        <end position="711"/>
    </location>
</feature>
<feature type="compositionally biased region" description="Basic residues" evidence="8">
    <location>
        <begin position="829"/>
        <end position="838"/>
    </location>
</feature>
<dbReference type="InterPro" id="IPR038765">
    <property type="entry name" value="Papain-like_cys_pep_sf"/>
</dbReference>
<feature type="compositionally biased region" description="Low complexity" evidence="8">
    <location>
        <begin position="396"/>
        <end position="411"/>
    </location>
</feature>
<dbReference type="GO" id="GO:0016579">
    <property type="term" value="P:protein deubiquitination"/>
    <property type="evidence" value="ECO:0007669"/>
    <property type="project" value="InterPro"/>
</dbReference>
<dbReference type="Proteomes" id="UP000572817">
    <property type="component" value="Unassembled WGS sequence"/>
</dbReference>
<accession>A0A8H4N4V3</accession>
<dbReference type="GO" id="GO:0005829">
    <property type="term" value="C:cytosol"/>
    <property type="evidence" value="ECO:0007669"/>
    <property type="project" value="TreeGrafter"/>
</dbReference>
<evidence type="ECO:0000256" key="4">
    <source>
        <dbReference type="ARBA" id="ARBA00022670"/>
    </source>
</evidence>
<evidence type="ECO:0000256" key="5">
    <source>
        <dbReference type="ARBA" id="ARBA00022786"/>
    </source>
</evidence>
<dbReference type="AlphaFoldDB" id="A0A8H4N4V3"/>
<dbReference type="GO" id="GO:0006508">
    <property type="term" value="P:proteolysis"/>
    <property type="evidence" value="ECO:0007669"/>
    <property type="project" value="UniProtKB-KW"/>
</dbReference>
<gene>
    <name evidence="10" type="ORF">GTA08_BOTSDO09165</name>
</gene>
<feature type="region of interest" description="Disordered" evidence="8">
    <location>
        <begin position="570"/>
        <end position="593"/>
    </location>
</feature>
<dbReference type="InterPro" id="IPR028889">
    <property type="entry name" value="USP"/>
</dbReference>
<keyword evidence="5" id="KW-0833">Ubl conjugation pathway</keyword>
<feature type="compositionally biased region" description="Basic and acidic residues" evidence="8">
    <location>
        <begin position="580"/>
        <end position="593"/>
    </location>
</feature>
<dbReference type="InterPro" id="IPR001394">
    <property type="entry name" value="Peptidase_C19_UCH"/>
</dbReference>
<feature type="region of interest" description="Disordered" evidence="8">
    <location>
        <begin position="684"/>
        <end position="870"/>
    </location>
</feature>
<dbReference type="EMBL" id="WWBZ02000062">
    <property type="protein sequence ID" value="KAF4303042.1"/>
    <property type="molecule type" value="Genomic_DNA"/>
</dbReference>
<evidence type="ECO:0000256" key="6">
    <source>
        <dbReference type="ARBA" id="ARBA00022801"/>
    </source>
</evidence>
<evidence type="ECO:0000313" key="11">
    <source>
        <dbReference type="Proteomes" id="UP000572817"/>
    </source>
</evidence>